<keyword evidence="5 9" id="KW-1133">Transmembrane helix</keyword>
<evidence type="ECO:0000313" key="11">
    <source>
        <dbReference type="EMBL" id="SDG86514.1"/>
    </source>
</evidence>
<feature type="transmembrane region" description="Helical" evidence="9">
    <location>
        <begin position="157"/>
        <end position="177"/>
    </location>
</feature>
<feature type="transmembrane region" description="Helical" evidence="9">
    <location>
        <begin position="228"/>
        <end position="248"/>
    </location>
</feature>
<dbReference type="Pfam" id="PF07690">
    <property type="entry name" value="MFS_1"/>
    <property type="match status" value="1"/>
</dbReference>
<evidence type="ECO:0000259" key="10">
    <source>
        <dbReference type="PROSITE" id="PS50850"/>
    </source>
</evidence>
<evidence type="ECO:0000256" key="8">
    <source>
        <dbReference type="ARBA" id="ARBA00040914"/>
    </source>
</evidence>
<dbReference type="AlphaFoldDB" id="A0A1G7XQQ9"/>
<name>A0A1G7XQQ9_9ACTN</name>
<dbReference type="InterPro" id="IPR011701">
    <property type="entry name" value="MFS"/>
</dbReference>
<dbReference type="EMBL" id="FNAX01000033">
    <property type="protein sequence ID" value="SDG86514.1"/>
    <property type="molecule type" value="Genomic_DNA"/>
</dbReference>
<evidence type="ECO:0000256" key="5">
    <source>
        <dbReference type="ARBA" id="ARBA00022989"/>
    </source>
</evidence>
<feature type="transmembrane region" description="Helical" evidence="9">
    <location>
        <begin position="268"/>
        <end position="289"/>
    </location>
</feature>
<comment type="similarity">
    <text evidence="7">Belongs to the major facilitator superfamily. Drug:H(+) antiporter-3 (DHA3) (TC 2.A.1.21) family.</text>
</comment>
<feature type="transmembrane region" description="Helical" evidence="9">
    <location>
        <begin position="296"/>
        <end position="315"/>
    </location>
</feature>
<dbReference type="PROSITE" id="PS50850">
    <property type="entry name" value="MFS"/>
    <property type="match status" value="1"/>
</dbReference>
<protein>
    <recommendedName>
        <fullName evidence="8">Multidrug efflux pump Tap</fullName>
    </recommendedName>
</protein>
<evidence type="ECO:0000256" key="7">
    <source>
        <dbReference type="ARBA" id="ARBA00038075"/>
    </source>
</evidence>
<dbReference type="GO" id="GO:0022857">
    <property type="term" value="F:transmembrane transporter activity"/>
    <property type="evidence" value="ECO:0007669"/>
    <property type="project" value="InterPro"/>
</dbReference>
<feature type="domain" description="Major facilitator superfamily (MFS) profile" evidence="10">
    <location>
        <begin position="230"/>
        <end position="416"/>
    </location>
</feature>
<evidence type="ECO:0000256" key="1">
    <source>
        <dbReference type="ARBA" id="ARBA00004429"/>
    </source>
</evidence>
<dbReference type="PANTHER" id="PTHR23513:SF9">
    <property type="entry name" value="ENTEROBACTIN EXPORTER ENTS"/>
    <property type="match status" value="1"/>
</dbReference>
<proteinExistence type="inferred from homology"/>
<keyword evidence="6 9" id="KW-0472">Membrane</keyword>
<dbReference type="InterPro" id="IPR036259">
    <property type="entry name" value="MFS_trans_sf"/>
</dbReference>
<evidence type="ECO:0000256" key="9">
    <source>
        <dbReference type="SAM" id="Phobius"/>
    </source>
</evidence>
<feature type="transmembrane region" description="Helical" evidence="9">
    <location>
        <begin position="87"/>
        <end position="108"/>
    </location>
</feature>
<dbReference type="GO" id="GO:0005886">
    <property type="term" value="C:plasma membrane"/>
    <property type="evidence" value="ECO:0007669"/>
    <property type="project" value="UniProtKB-SubCell"/>
</dbReference>
<dbReference type="InterPro" id="IPR020846">
    <property type="entry name" value="MFS_dom"/>
</dbReference>
<feature type="transmembrane region" description="Helical" evidence="9">
    <location>
        <begin position="384"/>
        <end position="405"/>
    </location>
</feature>
<dbReference type="SUPFAM" id="SSF103473">
    <property type="entry name" value="MFS general substrate transporter"/>
    <property type="match status" value="1"/>
</dbReference>
<evidence type="ECO:0000313" key="12">
    <source>
        <dbReference type="Proteomes" id="UP000198614"/>
    </source>
</evidence>
<evidence type="ECO:0000256" key="6">
    <source>
        <dbReference type="ARBA" id="ARBA00023136"/>
    </source>
</evidence>
<feature type="transmembrane region" description="Helical" evidence="9">
    <location>
        <begin position="321"/>
        <end position="339"/>
    </location>
</feature>
<comment type="subcellular location">
    <subcellularLocation>
        <location evidence="1">Cell inner membrane</location>
        <topology evidence="1">Multi-pass membrane protein</topology>
    </subcellularLocation>
</comment>
<evidence type="ECO:0000256" key="4">
    <source>
        <dbReference type="ARBA" id="ARBA00022692"/>
    </source>
</evidence>
<dbReference type="Gene3D" id="1.20.1250.20">
    <property type="entry name" value="MFS general substrate transporter like domains"/>
    <property type="match status" value="1"/>
</dbReference>
<feature type="transmembrane region" description="Helical" evidence="9">
    <location>
        <begin position="114"/>
        <end position="136"/>
    </location>
</feature>
<dbReference type="PANTHER" id="PTHR23513">
    <property type="entry name" value="INTEGRAL MEMBRANE EFFLUX PROTEIN-RELATED"/>
    <property type="match status" value="1"/>
</dbReference>
<keyword evidence="3" id="KW-1003">Cell membrane</keyword>
<keyword evidence="2" id="KW-0813">Transport</keyword>
<evidence type="ECO:0000256" key="2">
    <source>
        <dbReference type="ARBA" id="ARBA00022448"/>
    </source>
</evidence>
<dbReference type="Proteomes" id="UP000198614">
    <property type="component" value="Unassembled WGS sequence"/>
</dbReference>
<keyword evidence="4 9" id="KW-0812">Transmembrane</keyword>
<evidence type="ECO:0000256" key="3">
    <source>
        <dbReference type="ARBA" id="ARBA00022475"/>
    </source>
</evidence>
<reference evidence="11 12" key="1">
    <citation type="submission" date="2016-10" db="EMBL/GenBank/DDBJ databases">
        <authorList>
            <person name="de Groot N.N."/>
        </authorList>
    </citation>
    <scope>NUCLEOTIDE SEQUENCE [LARGE SCALE GENOMIC DNA]</scope>
    <source>
        <strain evidence="11 12">CGMCC 4.1859</strain>
    </source>
</reference>
<organism evidence="11 12">
    <name type="scientific">Streptomyces griseoaurantiacus</name>
    <dbReference type="NCBI Taxonomy" id="68213"/>
    <lineage>
        <taxon>Bacteria</taxon>
        <taxon>Bacillati</taxon>
        <taxon>Actinomycetota</taxon>
        <taxon>Actinomycetes</taxon>
        <taxon>Kitasatosporales</taxon>
        <taxon>Streptomycetaceae</taxon>
        <taxon>Streptomyces</taxon>
        <taxon>Streptomyces aurantiacus group</taxon>
    </lineage>
</organism>
<feature type="transmembrane region" description="Helical" evidence="9">
    <location>
        <begin position="183"/>
        <end position="201"/>
    </location>
</feature>
<accession>A0A1G7XQQ9</accession>
<sequence length="416" mass="43019">MIATKVRPDVPRHAKTVNPGRMRGVYLPRLADATASSMATYGIPLLVLGTTNSASLTGVAFVLAWAPRLCMFGLAGMAVDRYGPARVFRLAAAGRALVVAGVAPALAMMDEDAALGPVMFLAAGVGCLTQFSFIAAESVGAVVSRDAGDMGHRVQSVLLGIDQTAALVGPAAGGFLLQWKGSSGMLAVIGGLSALACVLVPRMRRAPAPASTPAAPGWRAGWTTLRSLPALMWLVAGLAFSNLALGLLEAATPVIVVQDLGRSSASVGVIWSCAAVASLLAVVLCRVVIDRWGLKRVGRFAAVVTSVPCLLIAYAGSYRTYLLLVAVFMAGDTVLAVVLRTLRSRLIPVEVFGSTLSVSVLLLLLPYPLAGLLMAAAGPAAMDTLITVCAVLQSLGLLFALTRGVRSGPRRGRHRA</sequence>
<feature type="transmembrane region" description="Helical" evidence="9">
    <location>
        <begin position="41"/>
        <end position="66"/>
    </location>
</feature>
<feature type="transmembrane region" description="Helical" evidence="9">
    <location>
        <begin position="351"/>
        <end position="378"/>
    </location>
</feature>
<gene>
    <name evidence="11" type="ORF">SAMN05216260_13339</name>
</gene>